<evidence type="ECO:0000259" key="10">
    <source>
        <dbReference type="Pfam" id="PF21694"/>
    </source>
</evidence>
<keyword evidence="6" id="KW-0239">DNA-directed DNA polymerase</keyword>
<dbReference type="InterPro" id="IPR005790">
    <property type="entry name" value="DNA_polIII_delta"/>
</dbReference>
<dbReference type="SUPFAM" id="SSF48019">
    <property type="entry name" value="post-AAA+ oligomerization domain-like"/>
    <property type="match status" value="1"/>
</dbReference>
<name>A0A644WQ03_9ZZZZ</name>
<dbReference type="InterPro" id="IPR048466">
    <property type="entry name" value="DNA_pol3_delta-like_C"/>
</dbReference>
<dbReference type="EMBL" id="VSSQ01001185">
    <property type="protein sequence ID" value="MPM05986.1"/>
    <property type="molecule type" value="Genomic_DNA"/>
</dbReference>
<evidence type="ECO:0000256" key="7">
    <source>
        <dbReference type="ARBA" id="ARBA00034754"/>
    </source>
</evidence>
<feature type="domain" description="DNA polymerase III delta subunit-like C-terminal" evidence="10">
    <location>
        <begin position="204"/>
        <end position="317"/>
    </location>
</feature>
<comment type="caution">
    <text evidence="11">The sequence shown here is derived from an EMBL/GenBank/DDBJ whole genome shotgun (WGS) entry which is preliminary data.</text>
</comment>
<dbReference type="NCBIfam" id="TIGR01128">
    <property type="entry name" value="holA"/>
    <property type="match status" value="1"/>
</dbReference>
<dbReference type="Gene3D" id="1.10.8.60">
    <property type="match status" value="1"/>
</dbReference>
<proteinExistence type="inferred from homology"/>
<comment type="similarity">
    <text evidence="7">Belongs to the DNA polymerase HolA subunit family.</text>
</comment>
<evidence type="ECO:0000256" key="8">
    <source>
        <dbReference type="ARBA" id="ARBA00049244"/>
    </source>
</evidence>
<dbReference type="GO" id="GO:0009360">
    <property type="term" value="C:DNA polymerase III complex"/>
    <property type="evidence" value="ECO:0007669"/>
    <property type="project" value="InterPro"/>
</dbReference>
<organism evidence="11">
    <name type="scientific">bioreactor metagenome</name>
    <dbReference type="NCBI Taxonomy" id="1076179"/>
    <lineage>
        <taxon>unclassified sequences</taxon>
        <taxon>metagenomes</taxon>
        <taxon>ecological metagenomes</taxon>
    </lineage>
</organism>
<dbReference type="SUPFAM" id="SSF52540">
    <property type="entry name" value="P-loop containing nucleoside triphosphate hydrolases"/>
    <property type="match status" value="1"/>
</dbReference>
<gene>
    <name evidence="11" type="primary">yqeN_10</name>
    <name evidence="11" type="ORF">SDC9_52281</name>
</gene>
<dbReference type="GO" id="GO:0006261">
    <property type="term" value="P:DNA-templated DNA replication"/>
    <property type="evidence" value="ECO:0007669"/>
    <property type="project" value="TreeGrafter"/>
</dbReference>
<dbReference type="InterPro" id="IPR010372">
    <property type="entry name" value="DNA_pol3_delta_N"/>
</dbReference>
<evidence type="ECO:0000256" key="4">
    <source>
        <dbReference type="ARBA" id="ARBA00022695"/>
    </source>
</evidence>
<reference evidence="11" key="1">
    <citation type="submission" date="2019-08" db="EMBL/GenBank/DDBJ databases">
        <authorList>
            <person name="Kucharzyk K."/>
            <person name="Murdoch R.W."/>
            <person name="Higgins S."/>
            <person name="Loffler F."/>
        </authorList>
    </citation>
    <scope>NUCLEOTIDE SEQUENCE</scope>
</reference>
<evidence type="ECO:0000256" key="2">
    <source>
        <dbReference type="ARBA" id="ARBA00017703"/>
    </source>
</evidence>
<feature type="domain" description="DNA polymerase III delta N-terminal" evidence="9">
    <location>
        <begin position="20"/>
        <end position="129"/>
    </location>
</feature>
<keyword evidence="5" id="KW-0235">DNA replication</keyword>
<dbReference type="Gene3D" id="1.20.272.10">
    <property type="match status" value="1"/>
</dbReference>
<evidence type="ECO:0000259" key="9">
    <source>
        <dbReference type="Pfam" id="PF06144"/>
    </source>
</evidence>
<dbReference type="GO" id="GO:0003887">
    <property type="term" value="F:DNA-directed DNA polymerase activity"/>
    <property type="evidence" value="ECO:0007669"/>
    <property type="project" value="UniProtKB-KW"/>
</dbReference>
<dbReference type="Pfam" id="PF21694">
    <property type="entry name" value="DNA_pol3_delta_C"/>
    <property type="match status" value="1"/>
</dbReference>
<dbReference type="GO" id="GO:0003677">
    <property type="term" value="F:DNA binding"/>
    <property type="evidence" value="ECO:0007669"/>
    <property type="project" value="InterPro"/>
</dbReference>
<dbReference type="Pfam" id="PF06144">
    <property type="entry name" value="DNA_pol3_delta"/>
    <property type="match status" value="1"/>
</dbReference>
<evidence type="ECO:0000256" key="1">
    <source>
        <dbReference type="ARBA" id="ARBA00012417"/>
    </source>
</evidence>
<sequence>MDGLTFLKGIANGEALGGAYYFCGEDAYSLNKGIRAVLERTNPDLRDMNAQVLKSPAPGEVQNAAETLPFFDERRVVVVTEFDADTANALEAYAVNAPESTVLVFVRPGKPPLTNPLYKALNKAGRAVSFDPLSAEQAEAFLQKRARDNGIPLDTAAASLLVLYLGVDLGALENTLLMLGAYVGFGSRVTRKAVETCVNPSAEYKVFTILDDLWAGNKKKGIAELTGLVNSPTESAMGLATLFERNVRVVVNAKQLLLGGKTEAQIAEILGVKPFVAQKAVRNAKKRTMKQLSDALNAFISIDWKQKQGLAKAEDALVLACSENF</sequence>
<accession>A0A644WQ03</accession>
<dbReference type="PANTHER" id="PTHR34388">
    <property type="entry name" value="DNA POLYMERASE III SUBUNIT DELTA"/>
    <property type="match status" value="1"/>
</dbReference>
<evidence type="ECO:0000313" key="11">
    <source>
        <dbReference type="EMBL" id="MPM05986.1"/>
    </source>
</evidence>
<dbReference type="PANTHER" id="PTHR34388:SF1">
    <property type="entry name" value="DNA POLYMERASE III SUBUNIT DELTA"/>
    <property type="match status" value="1"/>
</dbReference>
<dbReference type="InterPro" id="IPR008921">
    <property type="entry name" value="DNA_pol3_clamp-load_cplx_C"/>
</dbReference>
<comment type="catalytic activity">
    <reaction evidence="8">
        <text>DNA(n) + a 2'-deoxyribonucleoside 5'-triphosphate = DNA(n+1) + diphosphate</text>
        <dbReference type="Rhea" id="RHEA:22508"/>
        <dbReference type="Rhea" id="RHEA-COMP:17339"/>
        <dbReference type="Rhea" id="RHEA-COMP:17340"/>
        <dbReference type="ChEBI" id="CHEBI:33019"/>
        <dbReference type="ChEBI" id="CHEBI:61560"/>
        <dbReference type="ChEBI" id="CHEBI:173112"/>
        <dbReference type="EC" id="2.7.7.7"/>
    </reaction>
</comment>
<dbReference type="Gene3D" id="3.40.50.300">
    <property type="entry name" value="P-loop containing nucleotide triphosphate hydrolases"/>
    <property type="match status" value="1"/>
</dbReference>
<dbReference type="EC" id="2.7.7.7" evidence="1"/>
<evidence type="ECO:0000256" key="3">
    <source>
        <dbReference type="ARBA" id="ARBA00022679"/>
    </source>
</evidence>
<protein>
    <recommendedName>
        <fullName evidence="2">DNA polymerase III subunit delta</fullName>
        <ecNumber evidence="1">2.7.7.7</ecNumber>
    </recommendedName>
</protein>
<dbReference type="AlphaFoldDB" id="A0A644WQ03"/>
<evidence type="ECO:0000256" key="6">
    <source>
        <dbReference type="ARBA" id="ARBA00022932"/>
    </source>
</evidence>
<dbReference type="InterPro" id="IPR027417">
    <property type="entry name" value="P-loop_NTPase"/>
</dbReference>
<keyword evidence="4" id="KW-0548">Nucleotidyltransferase</keyword>
<keyword evidence="3" id="KW-0808">Transferase</keyword>
<evidence type="ECO:0000256" key="5">
    <source>
        <dbReference type="ARBA" id="ARBA00022705"/>
    </source>
</evidence>